<dbReference type="OrthoDB" id="7210727at2"/>
<dbReference type="AlphaFoldDB" id="A0A494TRD5"/>
<proteinExistence type="predicted"/>
<dbReference type="KEGG" id="spha:D3Y57_19270"/>
<protein>
    <recommendedName>
        <fullName evidence="1">DUF6950 domain-containing protein</fullName>
    </recommendedName>
</protein>
<accession>A0A494TRD5</accession>
<dbReference type="EMBL" id="CP032829">
    <property type="protein sequence ID" value="AYJ87675.1"/>
    <property type="molecule type" value="Genomic_DNA"/>
</dbReference>
<feature type="domain" description="DUF6950" evidence="1">
    <location>
        <begin position="12"/>
        <end position="139"/>
    </location>
</feature>
<gene>
    <name evidence="2" type="ORF">D3Y57_19270</name>
</gene>
<dbReference type="InterPro" id="IPR053802">
    <property type="entry name" value="DUF6950"/>
</dbReference>
<evidence type="ECO:0000259" key="1">
    <source>
        <dbReference type="Pfam" id="PF22262"/>
    </source>
</evidence>
<dbReference type="Pfam" id="PF22262">
    <property type="entry name" value="DUF6950"/>
    <property type="match status" value="1"/>
</dbReference>
<organism evidence="2 3">
    <name type="scientific">Sphingomonas paeninsulae</name>
    <dbReference type="NCBI Taxonomy" id="2319844"/>
    <lineage>
        <taxon>Bacteria</taxon>
        <taxon>Pseudomonadati</taxon>
        <taxon>Pseudomonadota</taxon>
        <taxon>Alphaproteobacteria</taxon>
        <taxon>Sphingomonadales</taxon>
        <taxon>Sphingomonadaceae</taxon>
        <taxon>Sphingomonas</taxon>
    </lineage>
</organism>
<dbReference type="Gene3D" id="3.90.1720.10">
    <property type="entry name" value="endopeptidase domain like (from Nostoc punctiforme)"/>
    <property type="match status" value="1"/>
</dbReference>
<dbReference type="RefSeq" id="WP_121155293.1">
    <property type="nucleotide sequence ID" value="NZ_CP032829.1"/>
</dbReference>
<keyword evidence="3" id="KW-1185">Reference proteome</keyword>
<evidence type="ECO:0000313" key="3">
    <source>
        <dbReference type="Proteomes" id="UP000276254"/>
    </source>
</evidence>
<evidence type="ECO:0000313" key="2">
    <source>
        <dbReference type="EMBL" id="AYJ87675.1"/>
    </source>
</evidence>
<sequence length="142" mass="15311">MVMHVLERRKIATEATMARFVGKEFRWGSADCAKLAAFHLRQLGVKVGIAKAGKWTTALGAKAALKRMGVKSLSELADKHLAEIAPAAALPGDIMIMPGDNDFEGLAIVLGNGAVLGWHEEAEGCAVLRITYEQTRAWRAIV</sequence>
<dbReference type="Proteomes" id="UP000276254">
    <property type="component" value="Chromosome"/>
</dbReference>
<name>A0A494TRD5_SPHPE</name>
<reference evidence="2 3" key="1">
    <citation type="submission" date="2018-09" db="EMBL/GenBank/DDBJ databases">
        <title>Sphingomonas peninsula sp. nov., isolated from fildes peninsula, Antarctic soil.</title>
        <authorList>
            <person name="Yingchao G."/>
        </authorList>
    </citation>
    <scope>NUCLEOTIDE SEQUENCE [LARGE SCALE GENOMIC DNA]</scope>
    <source>
        <strain evidence="2 3">YZ-8</strain>
    </source>
</reference>